<dbReference type="InterPro" id="IPR007791">
    <property type="entry name" value="DjlA_N"/>
</dbReference>
<dbReference type="Proteomes" id="UP000038011">
    <property type="component" value="Unassembled WGS sequence"/>
</dbReference>
<evidence type="ECO:0000259" key="1">
    <source>
        <dbReference type="PROSITE" id="PS50076"/>
    </source>
</evidence>
<dbReference type="PATRIC" id="fig|1514904.3.peg.3340"/>
<evidence type="ECO:0000313" key="3">
    <source>
        <dbReference type="Proteomes" id="UP000038011"/>
    </source>
</evidence>
<feature type="domain" description="J" evidence="1">
    <location>
        <begin position="171"/>
        <end position="237"/>
    </location>
</feature>
<dbReference type="RefSeq" id="WP_053998556.1">
    <property type="nucleotide sequence ID" value="NZ_JXMU01000008.1"/>
</dbReference>
<proteinExistence type="predicted"/>
<reference evidence="2 3" key="1">
    <citation type="submission" date="2015-01" db="EMBL/GenBank/DDBJ databases">
        <title>Ahrensia donghaiensis sp. nov., a novel dimethylsulphoniopropionate-cleavage bacterium isolated from seawater and emended descriptions of the genus Ahrensia and Ahrensia kielensis.</title>
        <authorList>
            <person name="Liu J."/>
        </authorList>
    </citation>
    <scope>NUCLEOTIDE SEQUENCE [LARGE SCALE GENOMIC DNA]</scope>
    <source>
        <strain evidence="2 3">LZD062</strain>
    </source>
</reference>
<dbReference type="InterPro" id="IPR029024">
    <property type="entry name" value="TerB-like"/>
</dbReference>
<dbReference type="Gene3D" id="1.10.3680.10">
    <property type="entry name" value="TerB-like"/>
    <property type="match status" value="1"/>
</dbReference>
<dbReference type="SMART" id="SM00271">
    <property type="entry name" value="DnaJ"/>
    <property type="match status" value="1"/>
</dbReference>
<dbReference type="InterPro" id="IPR036869">
    <property type="entry name" value="J_dom_sf"/>
</dbReference>
<dbReference type="SUPFAM" id="SSF158682">
    <property type="entry name" value="TerB-like"/>
    <property type="match status" value="1"/>
</dbReference>
<dbReference type="AlphaFoldDB" id="A0A0N0E7Z2"/>
<dbReference type="SUPFAM" id="SSF46565">
    <property type="entry name" value="Chaperone J-domain"/>
    <property type="match status" value="1"/>
</dbReference>
<keyword evidence="3" id="KW-1185">Reference proteome</keyword>
<accession>A0A0N0E7Z2</accession>
<evidence type="ECO:0000313" key="2">
    <source>
        <dbReference type="EMBL" id="KPB01735.1"/>
    </source>
</evidence>
<dbReference type="EMBL" id="JXMU01000008">
    <property type="protein sequence ID" value="KPB01735.1"/>
    <property type="molecule type" value="Genomic_DNA"/>
</dbReference>
<dbReference type="Gene3D" id="1.10.287.110">
    <property type="entry name" value="DnaJ domain"/>
    <property type="match status" value="1"/>
</dbReference>
<dbReference type="STRING" id="1514904.SU32_06535"/>
<dbReference type="CDD" id="cd06257">
    <property type="entry name" value="DnaJ"/>
    <property type="match status" value="1"/>
</dbReference>
<dbReference type="CDD" id="cd07316">
    <property type="entry name" value="terB_like_DjlA"/>
    <property type="match status" value="1"/>
</dbReference>
<protein>
    <submittedName>
        <fullName evidence="2">Molecular chaperone DnaJ</fullName>
    </submittedName>
</protein>
<organism evidence="2 3">
    <name type="scientific">Ahrensia marina</name>
    <dbReference type="NCBI Taxonomy" id="1514904"/>
    <lineage>
        <taxon>Bacteria</taxon>
        <taxon>Pseudomonadati</taxon>
        <taxon>Pseudomonadota</taxon>
        <taxon>Alphaproteobacteria</taxon>
        <taxon>Hyphomicrobiales</taxon>
        <taxon>Ahrensiaceae</taxon>
        <taxon>Ahrensia</taxon>
    </lineage>
</organism>
<name>A0A0N0E7Z2_9HYPH</name>
<dbReference type="OrthoDB" id="9782583at2"/>
<dbReference type="PROSITE" id="PS50076">
    <property type="entry name" value="DNAJ_2"/>
    <property type="match status" value="1"/>
</dbReference>
<sequence length="237" mass="26387">MSIWIRITDFVSATAIPAFSAVIEAVRTLFEGDPETRRRVAFSVAMIALSAKMAKADGVVLQSEVDAFKEIFDIPDEHAEQVSMLYNLAKQDVAGFDSYATQLANLCGSQEGENCPILRDIIDGLFHIAKADNFIHGNELAFLREVATIFQISEAEFDRILSRHVDKGASDPYRILGLTPGVAYSDARAAYMELVREHHPDNFLARGLPMEFMKISTDRMAAINDAWQSVEADLKRQ</sequence>
<comment type="caution">
    <text evidence="2">The sequence shown here is derived from an EMBL/GenBank/DDBJ whole genome shotgun (WGS) entry which is preliminary data.</text>
</comment>
<dbReference type="Pfam" id="PF05099">
    <property type="entry name" value="TerB"/>
    <property type="match status" value="1"/>
</dbReference>
<dbReference type="InterPro" id="IPR001623">
    <property type="entry name" value="DnaJ_domain"/>
</dbReference>
<gene>
    <name evidence="2" type="ORF">SU32_06535</name>
</gene>